<dbReference type="RefSeq" id="XP_001890325.1">
    <property type="nucleotide sequence ID" value="XM_001890290.1"/>
</dbReference>
<feature type="region of interest" description="Disordered" evidence="1">
    <location>
        <begin position="130"/>
        <end position="275"/>
    </location>
</feature>
<dbReference type="SUPFAM" id="SSF63748">
    <property type="entry name" value="Tudor/PWWP/MBT"/>
    <property type="match status" value="1"/>
</dbReference>
<name>B0E2B6_LACBS</name>
<dbReference type="Pfam" id="PF00855">
    <property type="entry name" value="PWWP"/>
    <property type="match status" value="1"/>
</dbReference>
<protein>
    <submittedName>
        <fullName evidence="3">Predicted protein</fullName>
    </submittedName>
</protein>
<dbReference type="GeneID" id="6085986"/>
<dbReference type="InParanoid" id="B0E2B6"/>
<organism evidence="4">
    <name type="scientific">Laccaria bicolor (strain S238N-H82 / ATCC MYA-4686)</name>
    <name type="common">Bicoloured deceiver</name>
    <name type="synonym">Laccaria laccata var. bicolor</name>
    <dbReference type="NCBI Taxonomy" id="486041"/>
    <lineage>
        <taxon>Eukaryota</taxon>
        <taxon>Fungi</taxon>
        <taxon>Dikarya</taxon>
        <taxon>Basidiomycota</taxon>
        <taxon>Agaricomycotina</taxon>
        <taxon>Agaricomycetes</taxon>
        <taxon>Agaricomycetidae</taxon>
        <taxon>Agaricales</taxon>
        <taxon>Agaricineae</taxon>
        <taxon>Hydnangiaceae</taxon>
        <taxon>Laccaria</taxon>
    </lineage>
</organism>
<evidence type="ECO:0000313" key="4">
    <source>
        <dbReference type="Proteomes" id="UP000001194"/>
    </source>
</evidence>
<dbReference type="Proteomes" id="UP000001194">
    <property type="component" value="Unassembled WGS sequence"/>
</dbReference>
<evidence type="ECO:0000259" key="2">
    <source>
        <dbReference type="Pfam" id="PF00855"/>
    </source>
</evidence>
<dbReference type="EMBL" id="DS547177">
    <property type="protein sequence ID" value="EDQ99017.1"/>
    <property type="molecule type" value="Genomic_DNA"/>
</dbReference>
<dbReference type="InterPro" id="IPR000313">
    <property type="entry name" value="PWWP_dom"/>
</dbReference>
<accession>B0E2B6</accession>
<feature type="compositionally biased region" description="Basic and acidic residues" evidence="1">
    <location>
        <begin position="259"/>
        <end position="269"/>
    </location>
</feature>
<sequence>MCCVGHATIFSYTHLVPRDVTENSPGRLSRVVDPDNVHPTVALERPSSKKATFYCVRFFPLGDHAWLVEKDISKLQRHEIESYISEPHKKSSELLNGYRIALDPATWLAEKEAMIQDTVDMEENAEIDQLAETEDGEDEGAAGKKQGKKRKREDASASVKEKKERKKSDKPAKAKAMKDADAASITRKAKATNGNGASKRSKKSQAMVESEDEGEAEADAEDEAEDDVDAGPSTKSSKKAAAAADKAAASPPPAKKAKRDRDDDADKVDWIVGSL</sequence>
<keyword evidence="4" id="KW-1185">Reference proteome</keyword>
<feature type="domain" description="PWWP" evidence="2">
    <location>
        <begin position="30"/>
        <end position="104"/>
    </location>
</feature>
<evidence type="ECO:0000313" key="3">
    <source>
        <dbReference type="EMBL" id="EDQ99017.1"/>
    </source>
</evidence>
<feature type="compositionally biased region" description="Basic and acidic residues" evidence="1">
    <location>
        <begin position="152"/>
        <end position="181"/>
    </location>
</feature>
<feature type="compositionally biased region" description="Low complexity" evidence="1">
    <location>
        <begin position="239"/>
        <end position="249"/>
    </location>
</feature>
<reference evidence="3 4" key="1">
    <citation type="journal article" date="2008" name="Nature">
        <title>The genome of Laccaria bicolor provides insights into mycorrhizal symbiosis.</title>
        <authorList>
            <person name="Martin F."/>
            <person name="Aerts A."/>
            <person name="Ahren D."/>
            <person name="Brun A."/>
            <person name="Danchin E.G.J."/>
            <person name="Duchaussoy F."/>
            <person name="Gibon J."/>
            <person name="Kohler A."/>
            <person name="Lindquist E."/>
            <person name="Pereda V."/>
            <person name="Salamov A."/>
            <person name="Shapiro H.J."/>
            <person name="Wuyts J."/>
            <person name="Blaudez D."/>
            <person name="Buee M."/>
            <person name="Brokstein P."/>
            <person name="Canbaeck B."/>
            <person name="Cohen D."/>
            <person name="Courty P.E."/>
            <person name="Coutinho P.M."/>
            <person name="Delaruelle C."/>
            <person name="Detter J.C."/>
            <person name="Deveau A."/>
            <person name="DiFazio S."/>
            <person name="Duplessis S."/>
            <person name="Fraissinet-Tachet L."/>
            <person name="Lucic E."/>
            <person name="Frey-Klett P."/>
            <person name="Fourrey C."/>
            <person name="Feussner I."/>
            <person name="Gay G."/>
            <person name="Grimwood J."/>
            <person name="Hoegger P.J."/>
            <person name="Jain P."/>
            <person name="Kilaru S."/>
            <person name="Labbe J."/>
            <person name="Lin Y.C."/>
            <person name="Legue V."/>
            <person name="Le Tacon F."/>
            <person name="Marmeisse R."/>
            <person name="Melayah D."/>
            <person name="Montanini B."/>
            <person name="Muratet M."/>
            <person name="Nehls U."/>
            <person name="Niculita-Hirzel H."/>
            <person name="Oudot-Le Secq M.P."/>
            <person name="Peter M."/>
            <person name="Quesneville H."/>
            <person name="Rajashekar B."/>
            <person name="Reich M."/>
            <person name="Rouhier N."/>
            <person name="Schmutz J."/>
            <person name="Yin T."/>
            <person name="Chalot M."/>
            <person name="Henrissat B."/>
            <person name="Kuees U."/>
            <person name="Lucas S."/>
            <person name="Van de Peer Y."/>
            <person name="Podila G.K."/>
            <person name="Polle A."/>
            <person name="Pukkila P.J."/>
            <person name="Richardson P.M."/>
            <person name="Rouze P."/>
            <person name="Sanders I.R."/>
            <person name="Stajich J.E."/>
            <person name="Tunlid A."/>
            <person name="Tuskan G."/>
            <person name="Grigoriev I.V."/>
        </authorList>
    </citation>
    <scope>NUCLEOTIDE SEQUENCE [LARGE SCALE GENOMIC DNA]</scope>
    <source>
        <strain evidence="4">S238N-H82 / ATCC MYA-4686</strain>
    </source>
</reference>
<dbReference type="STRING" id="486041.B0E2B6"/>
<feature type="compositionally biased region" description="Acidic residues" evidence="1">
    <location>
        <begin position="130"/>
        <end position="140"/>
    </location>
</feature>
<gene>
    <name evidence="3" type="ORF">LACBIDRAFT_317772</name>
</gene>
<dbReference type="OrthoDB" id="62853at2759"/>
<proteinExistence type="predicted"/>
<evidence type="ECO:0000256" key="1">
    <source>
        <dbReference type="SAM" id="MobiDB-lite"/>
    </source>
</evidence>
<dbReference type="AlphaFoldDB" id="B0E2B6"/>
<dbReference type="KEGG" id="lbc:LACBIDRAFT_317772"/>
<dbReference type="Gene3D" id="2.30.30.140">
    <property type="match status" value="1"/>
</dbReference>
<feature type="compositionally biased region" description="Acidic residues" evidence="1">
    <location>
        <begin position="209"/>
        <end position="229"/>
    </location>
</feature>
<dbReference type="HOGENOM" id="CLU_043161_0_0_1"/>